<dbReference type="Gene3D" id="3.90.1720.10">
    <property type="entry name" value="endopeptidase domain like (from Nostoc punctiforme)"/>
    <property type="match status" value="1"/>
</dbReference>
<keyword evidence="4" id="KW-0378">Hydrolase</keyword>
<dbReference type="RefSeq" id="WP_322853869.1">
    <property type="nucleotide sequence ID" value="NZ_JAYDCJ010000001.1"/>
</dbReference>
<evidence type="ECO:0000313" key="9">
    <source>
        <dbReference type="Proteomes" id="UP001305746"/>
    </source>
</evidence>
<dbReference type="PROSITE" id="PS51935">
    <property type="entry name" value="NLPC_P60"/>
    <property type="match status" value="1"/>
</dbReference>
<keyword evidence="3 6" id="KW-0732">Signal</keyword>
<proteinExistence type="inferred from homology"/>
<dbReference type="SUPFAM" id="SSF54001">
    <property type="entry name" value="Cysteine proteinases"/>
    <property type="match status" value="1"/>
</dbReference>
<sequence>MPAPSRPLFLVLLLTLVLGGCASTNQLSSGPDLRPTTVAGAPDSAKAEKLWQVYERYAGVPYEYGGTSARGFDCSGFIRAAFDEGLGQQLPRTTSQMLRYGEVVATDDIRPGDLVFFRIRGKEQHAGIYMGDNRFMHSSTSVGVTLSDLDGYYWKDRYTQARRFE</sequence>
<dbReference type="Proteomes" id="UP001305746">
    <property type="component" value="Unassembled WGS sequence"/>
</dbReference>
<comment type="similarity">
    <text evidence="1">Belongs to the peptidase C40 family.</text>
</comment>
<dbReference type="InterPro" id="IPR052062">
    <property type="entry name" value="Murein_DD/LD_carboxypeptidase"/>
</dbReference>
<feature type="domain" description="NlpC/P60" evidence="7">
    <location>
        <begin position="44"/>
        <end position="165"/>
    </location>
</feature>
<dbReference type="PROSITE" id="PS51257">
    <property type="entry name" value="PROKAR_LIPOPROTEIN"/>
    <property type="match status" value="1"/>
</dbReference>
<gene>
    <name evidence="8" type="ORF">U5822_01595</name>
</gene>
<organism evidence="8 9">
    <name type="scientific">Marinobacter qingdaonensis</name>
    <dbReference type="NCBI Taxonomy" id="3108486"/>
    <lineage>
        <taxon>Bacteria</taxon>
        <taxon>Pseudomonadati</taxon>
        <taxon>Pseudomonadota</taxon>
        <taxon>Gammaproteobacteria</taxon>
        <taxon>Pseudomonadales</taxon>
        <taxon>Marinobacteraceae</taxon>
        <taxon>Marinobacter</taxon>
    </lineage>
</organism>
<evidence type="ECO:0000259" key="7">
    <source>
        <dbReference type="PROSITE" id="PS51935"/>
    </source>
</evidence>
<evidence type="ECO:0000256" key="1">
    <source>
        <dbReference type="ARBA" id="ARBA00007074"/>
    </source>
</evidence>
<evidence type="ECO:0000256" key="4">
    <source>
        <dbReference type="ARBA" id="ARBA00022801"/>
    </source>
</evidence>
<reference evidence="8 9" key="1">
    <citation type="submission" date="2023-12" db="EMBL/GenBank/DDBJ databases">
        <title>Marinobacter qingdaonensis sp. nov., isolated from the intertidal sediment of Qingdao, PR China.</title>
        <authorList>
            <person name="Li Y."/>
        </authorList>
    </citation>
    <scope>NUCLEOTIDE SEQUENCE [LARGE SCALE GENOMIC DNA]</scope>
    <source>
        <strain evidence="8 9">ASW11-75</strain>
    </source>
</reference>
<keyword evidence="9" id="KW-1185">Reference proteome</keyword>
<evidence type="ECO:0000256" key="3">
    <source>
        <dbReference type="ARBA" id="ARBA00022729"/>
    </source>
</evidence>
<dbReference type="PANTHER" id="PTHR47360">
    <property type="entry name" value="MUREIN DD-ENDOPEPTIDASE MEPS/MUREIN LD-CARBOXYPEPTIDASE"/>
    <property type="match status" value="1"/>
</dbReference>
<name>A0ABU5NU57_9GAMM</name>
<evidence type="ECO:0000256" key="6">
    <source>
        <dbReference type="SAM" id="SignalP"/>
    </source>
</evidence>
<evidence type="ECO:0000256" key="5">
    <source>
        <dbReference type="ARBA" id="ARBA00022807"/>
    </source>
</evidence>
<keyword evidence="5" id="KW-0788">Thiol protease</keyword>
<accession>A0ABU5NU57</accession>
<protein>
    <submittedName>
        <fullName evidence="8">NlpC/P60 family protein</fullName>
    </submittedName>
</protein>
<feature type="signal peptide" evidence="6">
    <location>
        <begin position="1"/>
        <end position="22"/>
    </location>
</feature>
<dbReference type="InterPro" id="IPR038765">
    <property type="entry name" value="Papain-like_cys_pep_sf"/>
</dbReference>
<feature type="chain" id="PRO_5046590679" evidence="6">
    <location>
        <begin position="23"/>
        <end position="165"/>
    </location>
</feature>
<dbReference type="EMBL" id="JAYDCJ010000001">
    <property type="protein sequence ID" value="MEA1079343.1"/>
    <property type="molecule type" value="Genomic_DNA"/>
</dbReference>
<comment type="caution">
    <text evidence="8">The sequence shown here is derived from an EMBL/GenBank/DDBJ whole genome shotgun (WGS) entry which is preliminary data.</text>
</comment>
<dbReference type="InterPro" id="IPR000064">
    <property type="entry name" value="NLP_P60_dom"/>
</dbReference>
<evidence type="ECO:0000256" key="2">
    <source>
        <dbReference type="ARBA" id="ARBA00022670"/>
    </source>
</evidence>
<dbReference type="Pfam" id="PF00877">
    <property type="entry name" value="NLPC_P60"/>
    <property type="match status" value="1"/>
</dbReference>
<evidence type="ECO:0000313" key="8">
    <source>
        <dbReference type="EMBL" id="MEA1079343.1"/>
    </source>
</evidence>
<dbReference type="PANTHER" id="PTHR47360:SF1">
    <property type="entry name" value="ENDOPEPTIDASE NLPC-RELATED"/>
    <property type="match status" value="1"/>
</dbReference>
<keyword evidence="2" id="KW-0645">Protease</keyword>